<dbReference type="GO" id="GO:0016301">
    <property type="term" value="F:kinase activity"/>
    <property type="evidence" value="ECO:0007669"/>
    <property type="project" value="UniProtKB-KW"/>
</dbReference>
<dbReference type="InterPro" id="IPR032675">
    <property type="entry name" value="LRR_dom_sf"/>
</dbReference>
<feature type="compositionally biased region" description="Low complexity" evidence="4">
    <location>
        <begin position="230"/>
        <end position="240"/>
    </location>
</feature>
<feature type="compositionally biased region" description="Gly residues" evidence="4">
    <location>
        <begin position="41"/>
        <end position="51"/>
    </location>
</feature>
<evidence type="ECO:0000313" key="6">
    <source>
        <dbReference type="EMBL" id="CAB9511305.1"/>
    </source>
</evidence>
<keyword evidence="6" id="KW-0675">Receptor</keyword>
<feature type="compositionally biased region" description="Basic and acidic residues" evidence="4">
    <location>
        <begin position="158"/>
        <end position="168"/>
    </location>
</feature>
<feature type="region of interest" description="Disordered" evidence="4">
    <location>
        <begin position="130"/>
        <end position="322"/>
    </location>
</feature>
<feature type="compositionally biased region" description="Basic residues" evidence="4">
    <location>
        <begin position="297"/>
        <end position="306"/>
    </location>
</feature>
<keyword evidence="5" id="KW-0812">Transmembrane</keyword>
<dbReference type="InterPro" id="IPR052592">
    <property type="entry name" value="LRR-RLK"/>
</dbReference>
<feature type="compositionally biased region" description="Basic residues" evidence="4">
    <location>
        <begin position="211"/>
        <end position="223"/>
    </location>
</feature>
<keyword evidence="2" id="KW-0677">Repeat</keyword>
<feature type="compositionally biased region" description="Polar residues" evidence="4">
    <location>
        <begin position="309"/>
        <end position="321"/>
    </location>
</feature>
<keyword evidence="5" id="KW-1133">Transmembrane helix</keyword>
<proteinExistence type="predicted"/>
<keyword evidence="7" id="KW-1185">Reference proteome</keyword>
<keyword evidence="3 5" id="KW-0472">Membrane</keyword>
<dbReference type="EMBL" id="CAICTM010000477">
    <property type="protein sequence ID" value="CAB9511305.1"/>
    <property type="molecule type" value="Genomic_DNA"/>
</dbReference>
<dbReference type="Pfam" id="PF00560">
    <property type="entry name" value="LRR_1"/>
    <property type="match status" value="2"/>
</dbReference>
<evidence type="ECO:0000256" key="1">
    <source>
        <dbReference type="ARBA" id="ARBA00022614"/>
    </source>
</evidence>
<gene>
    <name evidence="6" type="ORF">SEMRO_478_G151070.1</name>
</gene>
<organism evidence="6 7">
    <name type="scientific">Seminavis robusta</name>
    <dbReference type="NCBI Taxonomy" id="568900"/>
    <lineage>
        <taxon>Eukaryota</taxon>
        <taxon>Sar</taxon>
        <taxon>Stramenopiles</taxon>
        <taxon>Ochrophyta</taxon>
        <taxon>Bacillariophyta</taxon>
        <taxon>Bacillariophyceae</taxon>
        <taxon>Bacillariophycidae</taxon>
        <taxon>Naviculales</taxon>
        <taxon>Naviculaceae</taxon>
        <taxon>Seminavis</taxon>
    </lineage>
</organism>
<evidence type="ECO:0000256" key="2">
    <source>
        <dbReference type="ARBA" id="ARBA00022737"/>
    </source>
</evidence>
<dbReference type="InterPro" id="IPR001611">
    <property type="entry name" value="Leu-rich_rpt"/>
</dbReference>
<dbReference type="SUPFAM" id="SSF52047">
    <property type="entry name" value="RNI-like"/>
    <property type="match status" value="2"/>
</dbReference>
<dbReference type="PANTHER" id="PTHR48054">
    <property type="entry name" value="RECEPTOR KINASE-LIKE PROTEIN XA21"/>
    <property type="match status" value="1"/>
</dbReference>
<dbReference type="Pfam" id="PF13855">
    <property type="entry name" value="LRR_8"/>
    <property type="match status" value="1"/>
</dbReference>
<accession>A0A9N8DZS3</accession>
<sequence>MSRKRSSNANPRSSITNYLTEEEALQLMQSWDDIDESEGKSTGGIRQGEGLFGMLDKSENPNETTAKQPTAESFIDRNMAERSYGDNAPFRKKAQAAAQKPNNTIQDHYYDNPKPVPAATAKSIAILEEKKAKRPIGRNHAPKPGQAQFIRNDEDEEAKVVEEFEAQRKPPPGAATDAARGRDHKQKPVYNNEAPQPGKAQYISNSDPKHNLFHTRKQAKQRRQQKETQSAAASAVTTSVNDDRSQSPKVARGVDHDRSQSPKAARGLRKLKTDQQTPRRREASPRRTQSESPTHPRGLRGRKKVKGPMSSSSPTQENTNPAEAKLRAYGLTSSEESLPVPTARVPRTQIVVNLDETSDTADFKKSGRISNASAQSGAVSMNSFANISKSTVHSLAQNFDEEIQVSPHNDDDHDNKSNRQILRDRDFLVRATLVRSTNDLGVDPNAVYAEPVESEDIVIDFFKSPKGISIIVCSILILAGIITGLVLGLGGGSEPLIAPTAAPSMSPTQAPTVDFVEELLPAFTREAITSNDDSPQAQAWKWIMKDPALNKIESERKFVRFALAVLYFATTGPRWEQSTNWLSYDHHECKWSTNGGLSMCSNDLLVTNIDLERNNLRGVIPPEISLLADVVQLDLRDNFLEGSLTSEFGTLAKLRTLLLSTNGLGGKIPTEFGNLSALQELHLAYNKLQGTLPTEFGSLKGLRRLRLQENSFEGGIPSELGLAEGITNIDLSNTGINGWLPTELGSMRYLQYLDLSRTQIQGEIPKEFGLVQNLTELDLSECLGLNGTLPTELGLLSQLESLHLNNLGLYTEDPLGGSIPSELFMATNLRVLDLESSPFNSAIPSEIGSLTKLSSLFLNGCLLSSTLPSEIGLLQEIKNLDLSDLGINGPLPSELGQLPLETLLLSNLWNLYGPLPGGLFNNNNLRDLEIYSCTLTGALPTEIGLATMLTSLVMNQPGFTDFFSLAGLLQLWMSSNSFTGTIPSEIMMASLETLELSSTSLSGTIPSEIALLGNLTSMNLAGNVNLTGSLPATIQNMSQLKVLNLQTTGLTAAFTFVPPDSLSLLSLSYTKLESSIPSQIGQWTQLQDLSLLNCSLWGSIPTTCKATCFHVWPIPPTF</sequence>
<feature type="compositionally biased region" description="Basic and acidic residues" evidence="4">
    <location>
        <begin position="271"/>
        <end position="289"/>
    </location>
</feature>
<comment type="caution">
    <text evidence="6">The sequence shown here is derived from an EMBL/GenBank/DDBJ whole genome shotgun (WGS) entry which is preliminary data.</text>
</comment>
<dbReference type="AlphaFoldDB" id="A0A9N8DZS3"/>
<protein>
    <submittedName>
        <fullName evidence="6">LRR receptor-like serine threonine-protein kinase</fullName>
    </submittedName>
</protein>
<dbReference type="OrthoDB" id="10022853at2759"/>
<dbReference type="Gene3D" id="3.80.10.10">
    <property type="entry name" value="Ribonuclease Inhibitor"/>
    <property type="match status" value="4"/>
</dbReference>
<keyword evidence="1" id="KW-0433">Leucine-rich repeat</keyword>
<evidence type="ECO:0000256" key="3">
    <source>
        <dbReference type="ARBA" id="ARBA00023136"/>
    </source>
</evidence>
<keyword evidence="6" id="KW-0418">Kinase</keyword>
<feature type="compositionally biased region" description="Polar residues" evidence="4">
    <location>
        <begin position="61"/>
        <end position="71"/>
    </location>
</feature>
<name>A0A9N8DZS3_9STRA</name>
<feature type="region of interest" description="Disordered" evidence="4">
    <location>
        <begin position="29"/>
        <end position="116"/>
    </location>
</feature>
<feature type="compositionally biased region" description="Basic residues" evidence="4">
    <location>
        <begin position="132"/>
        <end position="141"/>
    </location>
</feature>
<feature type="transmembrane region" description="Helical" evidence="5">
    <location>
        <begin position="468"/>
        <end position="490"/>
    </location>
</feature>
<feature type="compositionally biased region" description="Basic and acidic residues" evidence="4">
    <location>
        <begin position="74"/>
        <end position="84"/>
    </location>
</feature>
<reference evidence="6" key="1">
    <citation type="submission" date="2020-06" db="EMBL/GenBank/DDBJ databases">
        <authorList>
            <consortium name="Plant Systems Biology data submission"/>
        </authorList>
    </citation>
    <scope>NUCLEOTIDE SEQUENCE</scope>
    <source>
        <strain evidence="6">D6</strain>
    </source>
</reference>
<evidence type="ECO:0000313" key="7">
    <source>
        <dbReference type="Proteomes" id="UP001153069"/>
    </source>
</evidence>
<keyword evidence="6" id="KW-0808">Transferase</keyword>
<dbReference type="FunFam" id="3.80.10.10:FF:000095">
    <property type="entry name" value="LRR receptor-like serine/threonine-protein kinase GSO1"/>
    <property type="match status" value="1"/>
</dbReference>
<dbReference type="PANTHER" id="PTHR48054:SF82">
    <property type="entry name" value="LRR RECEPTOR-LIKE SERINE_THREONINE-PROTEIN KINASE FLS2"/>
    <property type="match status" value="1"/>
</dbReference>
<evidence type="ECO:0000256" key="5">
    <source>
        <dbReference type="SAM" id="Phobius"/>
    </source>
</evidence>
<evidence type="ECO:0000256" key="4">
    <source>
        <dbReference type="SAM" id="MobiDB-lite"/>
    </source>
</evidence>
<dbReference type="Proteomes" id="UP001153069">
    <property type="component" value="Unassembled WGS sequence"/>
</dbReference>
<dbReference type="FunFam" id="3.80.10.10:FF:000041">
    <property type="entry name" value="LRR receptor-like serine/threonine-protein kinase ERECTA"/>
    <property type="match status" value="1"/>
</dbReference>
<feature type="compositionally biased region" description="Basic and acidic residues" evidence="4">
    <location>
        <begin position="241"/>
        <end position="260"/>
    </location>
</feature>